<evidence type="ECO:0000256" key="2">
    <source>
        <dbReference type="ARBA" id="ARBA00022763"/>
    </source>
</evidence>
<evidence type="ECO:0000256" key="4">
    <source>
        <dbReference type="ARBA" id="ARBA00022806"/>
    </source>
</evidence>
<dbReference type="SMART" id="SM00490">
    <property type="entry name" value="HELICc"/>
    <property type="match status" value="1"/>
</dbReference>
<evidence type="ECO:0000256" key="7">
    <source>
        <dbReference type="ARBA" id="ARBA00023204"/>
    </source>
</evidence>
<evidence type="ECO:0000256" key="1">
    <source>
        <dbReference type="ARBA" id="ARBA00022741"/>
    </source>
</evidence>
<dbReference type="GO" id="GO:0006281">
    <property type="term" value="P:DNA repair"/>
    <property type="evidence" value="ECO:0007669"/>
    <property type="project" value="UniProtKB-KW"/>
</dbReference>
<dbReference type="Pfam" id="PF00270">
    <property type="entry name" value="DEAD"/>
    <property type="match status" value="1"/>
</dbReference>
<keyword evidence="5" id="KW-0067">ATP-binding</keyword>
<dbReference type="Proteomes" id="UP000289411">
    <property type="component" value="Unassembled WGS sequence"/>
</dbReference>
<accession>A0A4Q2R9U9</accession>
<dbReference type="InterPro" id="IPR004365">
    <property type="entry name" value="NA-bd_OB_tRNA"/>
</dbReference>
<keyword evidence="3" id="KW-0378">Hydrolase</keyword>
<evidence type="ECO:0000256" key="6">
    <source>
        <dbReference type="ARBA" id="ARBA00023125"/>
    </source>
</evidence>
<dbReference type="GO" id="GO:0003677">
    <property type="term" value="F:DNA binding"/>
    <property type="evidence" value="ECO:0007669"/>
    <property type="project" value="UniProtKB-KW"/>
</dbReference>
<reference evidence="10 11" key="1">
    <citation type="submission" date="2018-09" db="EMBL/GenBank/DDBJ databases">
        <authorList>
            <person name="Grouzdev D.S."/>
            <person name="Krutkina M.S."/>
        </authorList>
    </citation>
    <scope>NUCLEOTIDE SEQUENCE [LARGE SCALE GENOMIC DNA]</scope>
    <source>
        <strain evidence="10 11">RmlP001</strain>
    </source>
</reference>
<protein>
    <submittedName>
        <fullName evidence="10">ATP-dependent DNA helicase RecG</fullName>
    </submittedName>
</protein>
<evidence type="ECO:0000259" key="9">
    <source>
        <dbReference type="PROSITE" id="PS51194"/>
    </source>
</evidence>
<dbReference type="EMBL" id="QYBC01000014">
    <property type="protein sequence ID" value="RYB03465.1"/>
    <property type="molecule type" value="Genomic_DNA"/>
</dbReference>
<name>A0A4Q2R9U9_9HYPH</name>
<dbReference type="RefSeq" id="WP_129220419.1">
    <property type="nucleotide sequence ID" value="NZ_QYBC01000014.1"/>
</dbReference>
<keyword evidence="7" id="KW-0234">DNA repair</keyword>
<dbReference type="InterPro" id="IPR047112">
    <property type="entry name" value="RecG/Mfd"/>
</dbReference>
<dbReference type="PROSITE" id="PS51192">
    <property type="entry name" value="HELICASE_ATP_BIND_1"/>
    <property type="match status" value="1"/>
</dbReference>
<dbReference type="NCBIfam" id="NF008164">
    <property type="entry name" value="PRK10917.1-2"/>
    <property type="match status" value="1"/>
</dbReference>
<dbReference type="Pfam" id="PF01336">
    <property type="entry name" value="tRNA_anti-codon"/>
    <property type="match status" value="1"/>
</dbReference>
<dbReference type="PROSITE" id="PS51194">
    <property type="entry name" value="HELICASE_CTER"/>
    <property type="match status" value="1"/>
</dbReference>
<dbReference type="InterPro" id="IPR014001">
    <property type="entry name" value="Helicase_ATP-bd"/>
</dbReference>
<dbReference type="Pfam" id="PF19833">
    <property type="entry name" value="RecG_dom3_C"/>
    <property type="match status" value="1"/>
</dbReference>
<evidence type="ECO:0000256" key="5">
    <source>
        <dbReference type="ARBA" id="ARBA00022840"/>
    </source>
</evidence>
<dbReference type="SMART" id="SM00487">
    <property type="entry name" value="DEXDc"/>
    <property type="match status" value="1"/>
</dbReference>
<dbReference type="InterPro" id="IPR001650">
    <property type="entry name" value="Helicase_C-like"/>
</dbReference>
<dbReference type="NCBIfam" id="NF008168">
    <property type="entry name" value="PRK10917.2-2"/>
    <property type="match status" value="1"/>
</dbReference>
<dbReference type="CDD" id="cd04488">
    <property type="entry name" value="RecG_wedge_OBF"/>
    <property type="match status" value="1"/>
</dbReference>
<dbReference type="Gene3D" id="3.40.50.300">
    <property type="entry name" value="P-loop containing nucleotide triphosphate hydrolases"/>
    <property type="match status" value="2"/>
</dbReference>
<dbReference type="SUPFAM" id="SSF50249">
    <property type="entry name" value="Nucleic acid-binding proteins"/>
    <property type="match status" value="1"/>
</dbReference>
<dbReference type="InterPro" id="IPR045562">
    <property type="entry name" value="RecG_dom3_C"/>
</dbReference>
<organism evidence="10 11">
    <name type="scientific">Lichenibacterium ramalinae</name>
    <dbReference type="NCBI Taxonomy" id="2316527"/>
    <lineage>
        <taxon>Bacteria</taxon>
        <taxon>Pseudomonadati</taxon>
        <taxon>Pseudomonadota</taxon>
        <taxon>Alphaproteobacteria</taxon>
        <taxon>Hyphomicrobiales</taxon>
        <taxon>Lichenihabitantaceae</taxon>
        <taxon>Lichenibacterium</taxon>
    </lineage>
</organism>
<reference evidence="10 11" key="2">
    <citation type="submission" date="2019-02" db="EMBL/GenBank/DDBJ databases">
        <title>'Lichenibacterium ramalinii' gen. nov. sp. nov., 'Lichenibacterium minor' gen. nov. sp. nov.</title>
        <authorList>
            <person name="Pankratov T."/>
        </authorList>
    </citation>
    <scope>NUCLEOTIDE SEQUENCE [LARGE SCALE GENOMIC DNA]</scope>
    <source>
        <strain evidence="10 11">RmlP001</strain>
    </source>
</reference>
<dbReference type="GO" id="GO:0005524">
    <property type="term" value="F:ATP binding"/>
    <property type="evidence" value="ECO:0007669"/>
    <property type="project" value="UniProtKB-KW"/>
</dbReference>
<dbReference type="GO" id="GO:0016787">
    <property type="term" value="F:hydrolase activity"/>
    <property type="evidence" value="ECO:0007669"/>
    <property type="project" value="UniProtKB-KW"/>
</dbReference>
<dbReference type="PANTHER" id="PTHR47964">
    <property type="entry name" value="ATP-DEPENDENT DNA HELICASE HOMOLOG RECG, CHLOROPLASTIC"/>
    <property type="match status" value="1"/>
</dbReference>
<keyword evidence="2" id="KW-0227">DNA damage</keyword>
<dbReference type="OrthoDB" id="9804325at2"/>
<gene>
    <name evidence="10" type="primary">recG</name>
    <name evidence="10" type="ORF">D3272_17050</name>
</gene>
<dbReference type="InterPro" id="IPR011545">
    <property type="entry name" value="DEAD/DEAH_box_helicase_dom"/>
</dbReference>
<dbReference type="Pfam" id="PF00271">
    <property type="entry name" value="Helicase_C"/>
    <property type="match status" value="1"/>
</dbReference>
<keyword evidence="11" id="KW-1185">Reference proteome</keyword>
<dbReference type="InterPro" id="IPR012340">
    <property type="entry name" value="NA-bd_OB-fold"/>
</dbReference>
<evidence type="ECO:0000313" key="11">
    <source>
        <dbReference type="Proteomes" id="UP000289411"/>
    </source>
</evidence>
<comment type="caution">
    <text evidence="10">The sequence shown here is derived from an EMBL/GenBank/DDBJ whole genome shotgun (WGS) entry which is preliminary data.</text>
</comment>
<dbReference type="Gene3D" id="2.40.50.140">
    <property type="entry name" value="Nucleic acid-binding proteins"/>
    <property type="match status" value="1"/>
</dbReference>
<evidence type="ECO:0000313" key="10">
    <source>
        <dbReference type="EMBL" id="RYB03465.1"/>
    </source>
</evidence>
<keyword evidence="4 10" id="KW-0347">Helicase</keyword>
<dbReference type="PANTHER" id="PTHR47964:SF1">
    <property type="entry name" value="ATP-DEPENDENT DNA HELICASE HOMOLOG RECG, CHLOROPLASTIC"/>
    <property type="match status" value="1"/>
</dbReference>
<dbReference type="InterPro" id="IPR027417">
    <property type="entry name" value="P-loop_NTPase"/>
</dbReference>
<dbReference type="AlphaFoldDB" id="A0A4Q2R9U9"/>
<evidence type="ECO:0000256" key="3">
    <source>
        <dbReference type="ARBA" id="ARBA00022801"/>
    </source>
</evidence>
<sequence>MRPELLNPLFVEATKLRGVGPKVAAALDRLLGAPSRPARVLDLVLHLPISVVDRSTRAKIREAPRDQVVTLEGRVREHLAPANVKAPFKAVIEDETGDCTLVFFRSNAAWVEKALPIGATRFVSGRLELWDGRLQMVHPDRVVDAEAFATMPLVEPVYPLTEGLFPRVLGKAVETALERLPDLPEWQDPNRFVLRGWPGFAEALKAVHHPKKAGDVGAETPARQRLAYDELLASQLALALVRNRQVVDDGVPHVPTGAISAKVEAALPFRLTGGQRKALDEIRADMASPRRMLRLLQGDVGSGKTVVALLAAASAVEAGTQAALMAPTEILARQHHARIAPLAEAAGLRVAVLTGRDKASERAATQRGLEDGTIDLVIGTHALFSETVAFKDLGLVIVDEQHRFGVAQRLTLAEKGRAAELLVMTATPIPRTLVLTVFGDMDVSILAEKPAGRQPIVTLAKPADAMEEVVAAVGRAVAGGARVYWVCPLVTESEHTDLVAAEDRFRALEAYFGDRVRLMHGQMKAAERDAAMADFASGRASVLVATTVIEVGVDVPEASVMVIEHAERFGLAQLHQLRGRVGRGAAKSFCLLVYKGPLGKTSEGRIEMMKQTEDGFLIAEADLRLRGEGELIGTKQSGLPDFKLALLDVHGKLLEEARREAAGLVADDPNLSGPRGPALRMLLHLFERDAAARLLQGG</sequence>
<feature type="domain" description="Helicase C-terminal" evidence="9">
    <location>
        <begin position="465"/>
        <end position="624"/>
    </location>
</feature>
<evidence type="ECO:0000259" key="8">
    <source>
        <dbReference type="PROSITE" id="PS51192"/>
    </source>
</evidence>
<dbReference type="GO" id="GO:0003678">
    <property type="term" value="F:DNA helicase activity"/>
    <property type="evidence" value="ECO:0007669"/>
    <property type="project" value="TreeGrafter"/>
</dbReference>
<dbReference type="SUPFAM" id="SSF52540">
    <property type="entry name" value="P-loop containing nucleoside triphosphate hydrolases"/>
    <property type="match status" value="2"/>
</dbReference>
<feature type="domain" description="Helicase ATP-binding" evidence="8">
    <location>
        <begin position="285"/>
        <end position="446"/>
    </location>
</feature>
<proteinExistence type="predicted"/>
<keyword evidence="6" id="KW-0238">DNA-binding</keyword>
<keyword evidence="1" id="KW-0547">Nucleotide-binding</keyword>